<evidence type="ECO:0000256" key="1">
    <source>
        <dbReference type="SAM" id="MobiDB-lite"/>
    </source>
</evidence>
<keyword evidence="2" id="KW-0812">Transmembrane</keyword>
<feature type="transmembrane region" description="Helical" evidence="2">
    <location>
        <begin position="51"/>
        <end position="75"/>
    </location>
</feature>
<organism evidence="3 4">
    <name type="scientific">Microbacterium marinum</name>
    <dbReference type="NCBI Taxonomy" id="421115"/>
    <lineage>
        <taxon>Bacteria</taxon>
        <taxon>Bacillati</taxon>
        <taxon>Actinomycetota</taxon>
        <taxon>Actinomycetes</taxon>
        <taxon>Micrococcales</taxon>
        <taxon>Microbacteriaceae</taxon>
        <taxon>Microbacterium</taxon>
    </lineage>
</organism>
<evidence type="ECO:0000256" key="2">
    <source>
        <dbReference type="SAM" id="Phobius"/>
    </source>
</evidence>
<keyword evidence="4" id="KW-1185">Reference proteome</keyword>
<dbReference type="Pfam" id="PF09534">
    <property type="entry name" value="Trp_oprn_chp"/>
    <property type="match status" value="1"/>
</dbReference>
<protein>
    <submittedName>
        <fullName evidence="3">Putative membrane protein (TIGR02234 family)</fullName>
    </submittedName>
</protein>
<sequence>MMADPAASRRRRRTLAVLAILVGGAIGIIGSTQPWLDVVLRDGAQRHLSVAGADAVSVLAPLSLAALALGLALSIVGRVLRYVFGVLAVGLGVGMTAASLRIALGRPVDAVMSTVTEATGISGLGPVAQIVETIATTPWPAVNAAAALLIVLGGVLCLVTAHTWPGSGRKYRQGTVGRDARRPHDAIDSWDDLSRGEDPTR</sequence>
<accession>A0A7W7BTB9</accession>
<comment type="caution">
    <text evidence="3">The sequence shown here is derived from an EMBL/GenBank/DDBJ whole genome shotgun (WGS) entry which is preliminary data.</text>
</comment>
<gene>
    <name evidence="3" type="ORF">BKA24_002003</name>
</gene>
<keyword evidence="2" id="KW-0472">Membrane</keyword>
<feature type="compositionally biased region" description="Basic and acidic residues" evidence="1">
    <location>
        <begin position="178"/>
        <end position="201"/>
    </location>
</feature>
<dbReference type="EMBL" id="JACHMD010000001">
    <property type="protein sequence ID" value="MBB4667294.1"/>
    <property type="molecule type" value="Genomic_DNA"/>
</dbReference>
<dbReference type="AlphaFoldDB" id="A0A7W7BTB9"/>
<feature type="transmembrane region" description="Helical" evidence="2">
    <location>
        <begin position="144"/>
        <end position="164"/>
    </location>
</feature>
<dbReference type="InterPro" id="IPR019051">
    <property type="entry name" value="Trp_biosyn_TM_oprn/chp"/>
</dbReference>
<keyword evidence="2" id="KW-1133">Transmembrane helix</keyword>
<name>A0A7W7BTB9_9MICO</name>
<reference evidence="3 4" key="1">
    <citation type="submission" date="2020-08" db="EMBL/GenBank/DDBJ databases">
        <title>Sequencing the genomes of 1000 actinobacteria strains.</title>
        <authorList>
            <person name="Klenk H.-P."/>
        </authorList>
    </citation>
    <scope>NUCLEOTIDE SEQUENCE [LARGE SCALE GENOMIC DNA]</scope>
    <source>
        <strain evidence="3 4">DSM 24947</strain>
    </source>
</reference>
<feature type="region of interest" description="Disordered" evidence="1">
    <location>
        <begin position="170"/>
        <end position="201"/>
    </location>
</feature>
<evidence type="ECO:0000313" key="4">
    <source>
        <dbReference type="Proteomes" id="UP000573729"/>
    </source>
</evidence>
<proteinExistence type="predicted"/>
<evidence type="ECO:0000313" key="3">
    <source>
        <dbReference type="EMBL" id="MBB4667294.1"/>
    </source>
</evidence>
<dbReference type="Proteomes" id="UP000573729">
    <property type="component" value="Unassembled WGS sequence"/>
</dbReference>
<feature type="transmembrane region" description="Helical" evidence="2">
    <location>
        <begin position="82"/>
        <end position="104"/>
    </location>
</feature>